<keyword evidence="1" id="KW-0175">Coiled coil</keyword>
<dbReference type="Pfam" id="PF13476">
    <property type="entry name" value="AAA_23"/>
    <property type="match status" value="1"/>
</dbReference>
<dbReference type="RefSeq" id="WP_106207107.1">
    <property type="nucleotide sequence ID" value="NZ_PVTD01000010.1"/>
</dbReference>
<dbReference type="Gene3D" id="3.40.50.300">
    <property type="entry name" value="P-loop containing nucleotide triphosphate hydrolases"/>
    <property type="match status" value="2"/>
</dbReference>
<protein>
    <submittedName>
        <fullName evidence="3">DNA repair exonuclease SbcCD ATPase subunit</fullName>
    </submittedName>
</protein>
<keyword evidence="4" id="KW-1185">Reference proteome</keyword>
<evidence type="ECO:0000313" key="3">
    <source>
        <dbReference type="EMBL" id="PRY21260.1"/>
    </source>
</evidence>
<sequence>MQIHSVRLDNVRRFTGPVEITNIGPGLNVLSAHNEHGKSTIFDALHAAFFLDRKSMRADVASLIPHSGGDPEVTISFSTAAGRWKLLKRWSRAASRKEVKLWKDDVLVGQEDQAEAMLADILKAPKAGGPAGLLWVRQGLVGLEEKGDEQNVRRDLLSSVTGEVEAMTGGRRMDAIRASVKDSLSRYLTSTGRPKKDGDLAQAQENLQELEERHAGLQSAVRDLGNDLGERRRLRRELEEIEDPKEKDRRAATLREAEAALADAERAAEILHGARETEARAKAQADGAKERLDRLTKAIAERNLAEEALQTAQKSAELAQDRLSAADTFFSEATSAQKAANEAAESARAVSKAATRAQLAATSQSRRTELQNKLSAAEAARAELEKAKADVALGPNQKAVERVRELSQAVEVARISAESSAPSITLSYTGDGRVRKGSEPLQEATRIALPDGAELDLDGIGRMVVQPGAGSLTDAVSKAETNLSAALDAAGYGNRASLDEAAKLRVAAEDRVRNATANLKAAAPDGIEALQTLIAAIPEHAESDVNLPTVAEAEEAEGAAVDALSDANVELERARTAKDLAHQETTRASAELSAAMERQTRATQNLEGISDPEADAASLEVEVTGLRAELTKATEDRVVLEADAPDASALKITRDRAKTAIENSRIRVEDIRVRLAELDTRIRASASDAVEEELADVEEKRGQAQASLLAVETEVAVLSKLLEALDAAREEARERYVEPVLSELRPLIDLLWPEAELQIDAETVMPTKLVRRGTEEDFDVLSGGTREQIALLVRLAFAQMLAKDGRSAPVILDDAIVYTDDERIETMFDTLNRQALDFQVIVFSCRQRAFRDLGGTQLTIEAAS</sequence>
<dbReference type="GO" id="GO:0004527">
    <property type="term" value="F:exonuclease activity"/>
    <property type="evidence" value="ECO:0007669"/>
    <property type="project" value="UniProtKB-KW"/>
</dbReference>
<dbReference type="GO" id="GO:0006302">
    <property type="term" value="P:double-strand break repair"/>
    <property type="evidence" value="ECO:0007669"/>
    <property type="project" value="InterPro"/>
</dbReference>
<evidence type="ECO:0000313" key="4">
    <source>
        <dbReference type="Proteomes" id="UP000239480"/>
    </source>
</evidence>
<dbReference type="PANTHER" id="PTHR41259:SF1">
    <property type="entry name" value="DOUBLE-STRAND BREAK REPAIR RAD50 ATPASE, PUTATIVE-RELATED"/>
    <property type="match status" value="1"/>
</dbReference>
<dbReference type="InterPro" id="IPR038729">
    <property type="entry name" value="Rad50/SbcC_AAA"/>
</dbReference>
<dbReference type="EMBL" id="PVTD01000010">
    <property type="protein sequence ID" value="PRY21260.1"/>
    <property type="molecule type" value="Genomic_DNA"/>
</dbReference>
<feature type="coiled-coil region" evidence="1">
    <location>
        <begin position="661"/>
        <end position="735"/>
    </location>
</feature>
<gene>
    <name evidence="3" type="ORF">CLV78_110135</name>
</gene>
<feature type="coiled-coil region" evidence="1">
    <location>
        <begin position="193"/>
        <end position="322"/>
    </location>
</feature>
<name>A0A2T0RJH2_9RHOB</name>
<dbReference type="GO" id="GO:0016887">
    <property type="term" value="F:ATP hydrolysis activity"/>
    <property type="evidence" value="ECO:0007669"/>
    <property type="project" value="InterPro"/>
</dbReference>
<dbReference type="InterPro" id="IPR027417">
    <property type="entry name" value="P-loop_NTPase"/>
</dbReference>
<organism evidence="3 4">
    <name type="scientific">Aliiruegeria haliotis</name>
    <dbReference type="NCBI Taxonomy" id="1280846"/>
    <lineage>
        <taxon>Bacteria</taxon>
        <taxon>Pseudomonadati</taxon>
        <taxon>Pseudomonadota</taxon>
        <taxon>Alphaproteobacteria</taxon>
        <taxon>Rhodobacterales</taxon>
        <taxon>Roseobacteraceae</taxon>
        <taxon>Aliiruegeria</taxon>
    </lineage>
</organism>
<dbReference type="OrthoDB" id="7069379at2"/>
<dbReference type="SUPFAM" id="SSF52540">
    <property type="entry name" value="P-loop containing nucleoside triphosphate hydrolases"/>
    <property type="match status" value="1"/>
</dbReference>
<accession>A0A2T0RJH2</accession>
<feature type="coiled-coil region" evidence="1">
    <location>
        <begin position="360"/>
        <end position="390"/>
    </location>
</feature>
<dbReference type="AlphaFoldDB" id="A0A2T0RJH2"/>
<keyword evidence="3" id="KW-0378">Hydrolase</keyword>
<keyword evidence="3" id="KW-0269">Exonuclease</keyword>
<feature type="domain" description="Rad50/SbcC-type AAA" evidence="2">
    <location>
        <begin position="5"/>
        <end position="237"/>
    </location>
</feature>
<evidence type="ECO:0000256" key="1">
    <source>
        <dbReference type="SAM" id="Coils"/>
    </source>
</evidence>
<evidence type="ECO:0000259" key="2">
    <source>
        <dbReference type="Pfam" id="PF13476"/>
    </source>
</evidence>
<reference evidence="3 4" key="1">
    <citation type="submission" date="2018-03" db="EMBL/GenBank/DDBJ databases">
        <title>Genomic Encyclopedia of Archaeal and Bacterial Type Strains, Phase II (KMG-II): from individual species to whole genera.</title>
        <authorList>
            <person name="Goeker M."/>
        </authorList>
    </citation>
    <scope>NUCLEOTIDE SEQUENCE [LARGE SCALE GENOMIC DNA]</scope>
    <source>
        <strain evidence="3 4">DSM 29328</strain>
    </source>
</reference>
<dbReference type="PANTHER" id="PTHR41259">
    <property type="entry name" value="DOUBLE-STRAND BREAK REPAIR RAD50 ATPASE, PUTATIVE-RELATED"/>
    <property type="match status" value="1"/>
</dbReference>
<comment type="caution">
    <text evidence="3">The sequence shown here is derived from an EMBL/GenBank/DDBJ whole genome shotgun (WGS) entry which is preliminary data.</text>
</comment>
<dbReference type="Proteomes" id="UP000239480">
    <property type="component" value="Unassembled WGS sequence"/>
</dbReference>
<keyword evidence="3" id="KW-0540">Nuclease</keyword>
<proteinExistence type="predicted"/>